<dbReference type="OrthoDB" id="2314162at2759"/>
<name>A0A9N9E0S4_9GLOM</name>
<keyword evidence="2 3" id="KW-0802">TPR repeat</keyword>
<dbReference type="EMBL" id="CAJVPV010011358">
    <property type="protein sequence ID" value="CAG8660425.1"/>
    <property type="molecule type" value="Genomic_DNA"/>
</dbReference>
<dbReference type="InterPro" id="IPR050498">
    <property type="entry name" value="Ycf3"/>
</dbReference>
<comment type="caution">
    <text evidence="4">The sequence shown here is derived from an EMBL/GenBank/DDBJ whole genome shotgun (WGS) entry which is preliminary data.</text>
</comment>
<dbReference type="PROSITE" id="PS50005">
    <property type="entry name" value="TPR"/>
    <property type="match status" value="3"/>
</dbReference>
<evidence type="ECO:0000256" key="1">
    <source>
        <dbReference type="ARBA" id="ARBA00022737"/>
    </source>
</evidence>
<dbReference type="InterPro" id="IPR019734">
    <property type="entry name" value="TPR_rpt"/>
</dbReference>
<feature type="repeat" description="TPR" evidence="3">
    <location>
        <begin position="279"/>
        <end position="312"/>
    </location>
</feature>
<dbReference type="PANTHER" id="PTHR44858">
    <property type="entry name" value="TETRATRICOPEPTIDE REPEAT PROTEIN 6"/>
    <property type="match status" value="1"/>
</dbReference>
<feature type="repeat" description="TPR" evidence="3">
    <location>
        <begin position="243"/>
        <end position="276"/>
    </location>
</feature>
<dbReference type="InterPro" id="IPR011990">
    <property type="entry name" value="TPR-like_helical_dom_sf"/>
</dbReference>
<keyword evidence="1" id="KW-0677">Repeat</keyword>
<proteinExistence type="predicted"/>
<gene>
    <name evidence="4" type="ORF">AMORRO_LOCUS10382</name>
</gene>
<dbReference type="Gene3D" id="1.25.40.10">
    <property type="entry name" value="Tetratricopeptide repeat domain"/>
    <property type="match status" value="3"/>
</dbReference>
<evidence type="ECO:0000256" key="2">
    <source>
        <dbReference type="ARBA" id="ARBA00022803"/>
    </source>
</evidence>
<evidence type="ECO:0000313" key="5">
    <source>
        <dbReference type="Proteomes" id="UP000789342"/>
    </source>
</evidence>
<organism evidence="4 5">
    <name type="scientific">Acaulospora morrowiae</name>
    <dbReference type="NCBI Taxonomy" id="94023"/>
    <lineage>
        <taxon>Eukaryota</taxon>
        <taxon>Fungi</taxon>
        <taxon>Fungi incertae sedis</taxon>
        <taxon>Mucoromycota</taxon>
        <taxon>Glomeromycotina</taxon>
        <taxon>Glomeromycetes</taxon>
        <taxon>Diversisporales</taxon>
        <taxon>Acaulosporaceae</taxon>
        <taxon>Acaulospora</taxon>
    </lineage>
</organism>
<evidence type="ECO:0000256" key="3">
    <source>
        <dbReference type="PROSITE-ProRule" id="PRU00339"/>
    </source>
</evidence>
<dbReference type="PANTHER" id="PTHR44858:SF1">
    <property type="entry name" value="UDP-N-ACETYLGLUCOSAMINE--PEPTIDE N-ACETYLGLUCOSAMINYLTRANSFERASE SPINDLY-RELATED"/>
    <property type="match status" value="1"/>
</dbReference>
<reference evidence="4" key="1">
    <citation type="submission" date="2021-06" db="EMBL/GenBank/DDBJ databases">
        <authorList>
            <person name="Kallberg Y."/>
            <person name="Tangrot J."/>
            <person name="Rosling A."/>
        </authorList>
    </citation>
    <scope>NUCLEOTIDE SEQUENCE</scope>
    <source>
        <strain evidence="4">CL551</strain>
    </source>
</reference>
<dbReference type="SUPFAM" id="SSF48452">
    <property type="entry name" value="TPR-like"/>
    <property type="match status" value="1"/>
</dbReference>
<protein>
    <submittedName>
        <fullName evidence="4">11616_t:CDS:1</fullName>
    </submittedName>
</protein>
<dbReference type="Pfam" id="PF13181">
    <property type="entry name" value="TPR_8"/>
    <property type="match status" value="2"/>
</dbReference>
<accession>A0A9N9E0S4</accession>
<feature type="non-terminal residue" evidence="4">
    <location>
        <position position="502"/>
    </location>
</feature>
<dbReference type="SMART" id="SM00028">
    <property type="entry name" value="TPR"/>
    <property type="match status" value="7"/>
</dbReference>
<sequence>RRDLDILLQWDGNNLGGIILRGRTFYHLFQYRAAISNYNKVITIDPKNEWAFNLRALARISIGDLDQAIKDSDYALKLNPGKGYSYHFRNHIYQMTEIYCDTYQYLKAISLLSAIIDLYKKEIESGDMYYVQALIRRGWIYSILENKERSAFEDFRIVLEIDPKNYEVLTDRGNLCTRLCNFKSATKDINAAIKIKPKGYMYRNRAYLYYKIGHHDLALRDLDTSEGLESEKCMTIYRRVKRRMTCLYRGMIYHKLGEYKKSLENLDEAIKILDDDEIIISLVERASVYVSINRLEDALNDFKKAFITEPKHAYMSKAISKGIKLYGIIYNLHSQSSNTFNWISLHKQHSQIPCLTLNKLKVEIDDINELTEFEKLLSHTVDSEDNPGSLKKTYDTNDEDYLDELENEDKFLDKFEIGDDIYVDYNNSKVKILNKDSFLNLLDSARLAKENAQGCFNRQLFEQAKVLGEKLSKNHIEFAEVFRGMRIIKEKFPEILVVCEKP</sequence>
<evidence type="ECO:0000313" key="4">
    <source>
        <dbReference type="EMBL" id="CAG8660425.1"/>
    </source>
</evidence>
<dbReference type="Proteomes" id="UP000789342">
    <property type="component" value="Unassembled WGS sequence"/>
</dbReference>
<keyword evidence="5" id="KW-1185">Reference proteome</keyword>
<feature type="repeat" description="TPR" evidence="3">
    <location>
        <begin position="15"/>
        <end position="48"/>
    </location>
</feature>
<dbReference type="AlphaFoldDB" id="A0A9N9E0S4"/>